<sequence>MSEPLVRLGDVARLISGPPHTEPSFMPGMGDVSEQAISIDHMFILDIIERVSDV</sequence>
<name>A0AAD5WI64_PARTN</name>
<protein>
    <submittedName>
        <fullName evidence="1">Uncharacterized protein</fullName>
    </submittedName>
</protein>
<keyword evidence="2" id="KW-1185">Reference proteome</keyword>
<dbReference type="AlphaFoldDB" id="A0AAD5WI64"/>
<organism evidence="1 2">
    <name type="scientific">Parelaphostrongylus tenuis</name>
    <name type="common">Meningeal worm</name>
    <dbReference type="NCBI Taxonomy" id="148309"/>
    <lineage>
        <taxon>Eukaryota</taxon>
        <taxon>Metazoa</taxon>
        <taxon>Ecdysozoa</taxon>
        <taxon>Nematoda</taxon>
        <taxon>Chromadorea</taxon>
        <taxon>Rhabditida</taxon>
        <taxon>Rhabditina</taxon>
        <taxon>Rhabditomorpha</taxon>
        <taxon>Strongyloidea</taxon>
        <taxon>Metastrongylidae</taxon>
        <taxon>Parelaphostrongylus</taxon>
    </lineage>
</organism>
<dbReference type="EMBL" id="JAHQIW010006939">
    <property type="protein sequence ID" value="KAJ1371227.1"/>
    <property type="molecule type" value="Genomic_DNA"/>
</dbReference>
<dbReference type="Proteomes" id="UP001196413">
    <property type="component" value="Unassembled WGS sequence"/>
</dbReference>
<evidence type="ECO:0000313" key="1">
    <source>
        <dbReference type="EMBL" id="KAJ1371227.1"/>
    </source>
</evidence>
<accession>A0AAD5WI64</accession>
<gene>
    <name evidence="1" type="ORF">KIN20_033138</name>
</gene>
<reference evidence="1" key="1">
    <citation type="submission" date="2021-06" db="EMBL/GenBank/DDBJ databases">
        <title>Parelaphostrongylus tenuis whole genome reference sequence.</title>
        <authorList>
            <person name="Garwood T.J."/>
            <person name="Larsen P.A."/>
            <person name="Fountain-Jones N.M."/>
            <person name="Garbe J.R."/>
            <person name="Macchietto M.G."/>
            <person name="Kania S.A."/>
            <person name="Gerhold R.W."/>
            <person name="Richards J.E."/>
            <person name="Wolf T.M."/>
        </authorList>
    </citation>
    <scope>NUCLEOTIDE SEQUENCE</scope>
    <source>
        <strain evidence="1">MNPRO001-30</strain>
        <tissue evidence="1">Meninges</tissue>
    </source>
</reference>
<evidence type="ECO:0000313" key="2">
    <source>
        <dbReference type="Proteomes" id="UP001196413"/>
    </source>
</evidence>
<comment type="caution">
    <text evidence="1">The sequence shown here is derived from an EMBL/GenBank/DDBJ whole genome shotgun (WGS) entry which is preliminary data.</text>
</comment>
<proteinExistence type="predicted"/>